<dbReference type="GeneID" id="57877869"/>
<gene>
    <name evidence="1" type="ordered locus">XALc_2564</name>
</gene>
<dbReference type="SMR" id="D2UF82"/>
<dbReference type="Pfam" id="PF00702">
    <property type="entry name" value="Hydrolase"/>
    <property type="match status" value="1"/>
</dbReference>
<evidence type="ECO:0000313" key="2">
    <source>
        <dbReference type="Proteomes" id="UP000001890"/>
    </source>
</evidence>
<dbReference type="STRING" id="380358.XALC_2564"/>
<dbReference type="InterPro" id="IPR023214">
    <property type="entry name" value="HAD_sf"/>
</dbReference>
<dbReference type="NCBIfam" id="TIGR01509">
    <property type="entry name" value="HAD-SF-IA-v3"/>
    <property type="match status" value="1"/>
</dbReference>
<dbReference type="AlphaFoldDB" id="D2UF82"/>
<evidence type="ECO:0000313" key="1">
    <source>
        <dbReference type="EMBL" id="CBA17043.1"/>
    </source>
</evidence>
<dbReference type="eggNOG" id="COG0546">
    <property type="taxonomic scope" value="Bacteria"/>
</dbReference>
<dbReference type="Gene3D" id="3.40.50.1000">
    <property type="entry name" value="HAD superfamily/HAD-like"/>
    <property type="match status" value="1"/>
</dbReference>
<dbReference type="PANTHER" id="PTHR43885">
    <property type="entry name" value="HALOACID DEHALOGENASE-LIKE HYDROLASE"/>
    <property type="match status" value="1"/>
</dbReference>
<dbReference type="EMBL" id="FP565176">
    <property type="protein sequence ID" value="CBA17043.1"/>
    <property type="molecule type" value="Genomic_DNA"/>
</dbReference>
<dbReference type="SUPFAM" id="SSF56784">
    <property type="entry name" value="HAD-like"/>
    <property type="match status" value="1"/>
</dbReference>
<organism evidence="1 2">
    <name type="scientific">Xanthomonas albilineans (strain GPE PC73 / CFBP 7063)</name>
    <dbReference type="NCBI Taxonomy" id="380358"/>
    <lineage>
        <taxon>Bacteria</taxon>
        <taxon>Pseudomonadati</taxon>
        <taxon>Pseudomonadota</taxon>
        <taxon>Gammaproteobacteria</taxon>
        <taxon>Lysobacterales</taxon>
        <taxon>Lysobacteraceae</taxon>
        <taxon>Xanthomonas</taxon>
    </lineage>
</organism>
<dbReference type="SFLD" id="SFLDG01129">
    <property type="entry name" value="C1.5:_HAD__Beta-PGM__Phosphata"/>
    <property type="match status" value="1"/>
</dbReference>
<dbReference type="GO" id="GO:0016787">
    <property type="term" value="F:hydrolase activity"/>
    <property type="evidence" value="ECO:0007669"/>
    <property type="project" value="UniProtKB-KW"/>
</dbReference>
<sequence length="211" mass="23262">MHAATPQAQRLRQVRHWVFDMDGTLTRAVHDFSSIRRALDIPLQADILQHLATLPEAQRASKHAWLLEHERALAQQAIAANGAAMLLRTLHKADCRLAVLTRNARELAQLTLEEIALHDLFDAVTILGRDDAPPKPHPGGLLQLAEHWGVAPQAMVMVGDHEYDLQCGRHAGAATVLLRAENPWPALADLHFADCAALLAWWQDAAPVPSD</sequence>
<name>D2UF82_XANAP</name>
<keyword evidence="2" id="KW-1185">Reference proteome</keyword>
<dbReference type="NCBIfam" id="TIGR01549">
    <property type="entry name" value="HAD-SF-IA-v1"/>
    <property type="match status" value="1"/>
</dbReference>
<protein>
    <submittedName>
        <fullName evidence="1">Putative had-superfamily hydrolase protein</fullName>
    </submittedName>
</protein>
<keyword evidence="1" id="KW-0378">Hydrolase</keyword>
<dbReference type="Gene3D" id="1.10.260.80">
    <property type="match status" value="1"/>
</dbReference>
<dbReference type="InterPro" id="IPR036412">
    <property type="entry name" value="HAD-like_sf"/>
</dbReference>
<proteinExistence type="predicted"/>
<dbReference type="InterPro" id="IPR006439">
    <property type="entry name" value="HAD-SF_hydro_IA"/>
</dbReference>
<dbReference type="KEGG" id="xal:XALC_2564"/>
<dbReference type="RefSeq" id="WP_012917038.1">
    <property type="nucleotide sequence ID" value="NC_013722.1"/>
</dbReference>
<accession>D2UF82</accession>
<dbReference type="CDD" id="cd01427">
    <property type="entry name" value="HAD_like"/>
    <property type="match status" value="1"/>
</dbReference>
<dbReference type="PANTHER" id="PTHR43885:SF1">
    <property type="entry name" value="SUPERFAMILY HYDROLASE, PUTATIVE (AFU_ORTHOLOGUE AFUA_4G13290)-RELATED"/>
    <property type="match status" value="1"/>
</dbReference>
<reference evidence="1 2" key="1">
    <citation type="journal article" date="2009" name="BMC Genomics">
        <title>The complete genome sequence of Xanthomonas albilineans provides new insights into the reductive genome evolution of the xylem-limited Xanthomonadaceae.</title>
        <authorList>
            <person name="Pieretti I."/>
            <person name="Royer M."/>
            <person name="Barbe V."/>
            <person name="Carrere S."/>
            <person name="Koebnik R."/>
            <person name="Cociancich S."/>
            <person name="Couloux A."/>
            <person name="Darrasse A."/>
            <person name="Gouzy J."/>
            <person name="Jacques M.A."/>
            <person name="Lauber E."/>
            <person name="Manceau C."/>
            <person name="Mangenot S."/>
            <person name="Poussier S."/>
            <person name="Segurens B."/>
            <person name="Szurek B."/>
            <person name="Verdier V."/>
            <person name="Arlat M."/>
            <person name="Rott P."/>
        </authorList>
    </citation>
    <scope>NUCLEOTIDE SEQUENCE [LARGE SCALE GENOMIC DNA]</scope>
    <source>
        <strain evidence="2">GPE PC73 / CFBP 7063</strain>
    </source>
</reference>
<dbReference type="Proteomes" id="UP000001890">
    <property type="component" value="Chromosome"/>
</dbReference>
<dbReference type="SFLD" id="SFLDS00003">
    <property type="entry name" value="Haloacid_Dehalogenase"/>
    <property type="match status" value="1"/>
</dbReference>